<evidence type="ECO:0000313" key="7">
    <source>
        <dbReference type="EMBL" id="KAK0178139.1"/>
    </source>
</evidence>
<sequence length="408" mass="48673">MNKDIHDDKLKSEFQNDSTTNLRTQFVGLEDDSFDTQCLLCDIKFNLPTNEKQFLSHLFKNHRLIIGDVWKIASLPSYIHYWRVKFSEQLLTTFCTTVLMDCTPDGKPSKNEVYYLLSNCISEDKTLRDELHRAKLELALAQQSQERVDESFKRGCMFCRREFSGFRVEYLNHLSEKHNIQLGKPENLVFVDKLLDKIQNNIESLKCIYCERLFKDRNVLKEHMRKKFHKRINPSNKQYDQFYIKNYVEPDNKWRRRQRNEIDDTEEQTEFTSDNEDEESLWADWNDDSVGITCLLCSQKNQHFTAILEHMTAEHNFDFVKITDNLNFYEKVKVVNYMRRQTQDKKCIYCNENLDDTSDHMLTQNHYKIPESQVWNQPIFLSPINNTDSFLYHLDTNSDDEDDCMDGN</sequence>
<feature type="domain" description="C2H2-type" evidence="6">
    <location>
        <begin position="205"/>
        <end position="234"/>
    </location>
</feature>
<dbReference type="GO" id="GO:0008270">
    <property type="term" value="F:zinc ion binding"/>
    <property type="evidence" value="ECO:0007669"/>
    <property type="project" value="UniProtKB-KW"/>
</dbReference>
<accession>A0AA39FYF0</accession>
<dbReference type="SMART" id="SM00355">
    <property type="entry name" value="ZnF_C2H2"/>
    <property type="match status" value="4"/>
</dbReference>
<organism evidence="7 8">
    <name type="scientific">Microctonus aethiopoides</name>
    <dbReference type="NCBI Taxonomy" id="144406"/>
    <lineage>
        <taxon>Eukaryota</taxon>
        <taxon>Metazoa</taxon>
        <taxon>Ecdysozoa</taxon>
        <taxon>Arthropoda</taxon>
        <taxon>Hexapoda</taxon>
        <taxon>Insecta</taxon>
        <taxon>Pterygota</taxon>
        <taxon>Neoptera</taxon>
        <taxon>Endopterygota</taxon>
        <taxon>Hymenoptera</taxon>
        <taxon>Apocrita</taxon>
        <taxon>Ichneumonoidea</taxon>
        <taxon>Braconidae</taxon>
        <taxon>Euphorinae</taxon>
        <taxon>Microctonus</taxon>
    </lineage>
</organism>
<dbReference type="Proteomes" id="UP001168990">
    <property type="component" value="Unassembled WGS sequence"/>
</dbReference>
<dbReference type="SUPFAM" id="SSF57667">
    <property type="entry name" value="beta-beta-alpha zinc fingers"/>
    <property type="match status" value="2"/>
</dbReference>
<dbReference type="InterPro" id="IPR040048">
    <property type="entry name" value="ZNF277"/>
</dbReference>
<dbReference type="InterPro" id="IPR013087">
    <property type="entry name" value="Znf_C2H2_type"/>
</dbReference>
<evidence type="ECO:0000256" key="1">
    <source>
        <dbReference type="ARBA" id="ARBA00022723"/>
    </source>
</evidence>
<evidence type="ECO:0000313" key="8">
    <source>
        <dbReference type="Proteomes" id="UP001168990"/>
    </source>
</evidence>
<reference evidence="7" key="2">
    <citation type="submission" date="2023-03" db="EMBL/GenBank/DDBJ databases">
        <authorList>
            <person name="Inwood S.N."/>
            <person name="Skelly J.G."/>
            <person name="Guhlin J."/>
            <person name="Harrop T.W.R."/>
            <person name="Goldson S.G."/>
            <person name="Dearden P.K."/>
        </authorList>
    </citation>
    <scope>NUCLEOTIDE SEQUENCE</scope>
    <source>
        <strain evidence="7">Irish</strain>
        <tissue evidence="7">Whole body</tissue>
    </source>
</reference>
<comment type="similarity">
    <text evidence="4">Belongs to the ZNF277 family.</text>
</comment>
<evidence type="ECO:0000256" key="3">
    <source>
        <dbReference type="ARBA" id="ARBA00022833"/>
    </source>
</evidence>
<name>A0AA39FYF0_9HYME</name>
<evidence type="ECO:0000256" key="4">
    <source>
        <dbReference type="ARBA" id="ARBA00034119"/>
    </source>
</evidence>
<dbReference type="AlphaFoldDB" id="A0AA39FYF0"/>
<dbReference type="InterPro" id="IPR041661">
    <property type="entry name" value="ZN622/Rei1/Reh1_Znf-C2H2"/>
</dbReference>
<reference evidence="7" key="1">
    <citation type="journal article" date="2023" name="bioRxiv">
        <title>Scaffold-level genome assemblies of two parasitoid biocontrol wasps reveal the parthenogenesis mechanism and an associated novel virus.</title>
        <authorList>
            <person name="Inwood S."/>
            <person name="Skelly J."/>
            <person name="Guhlin J."/>
            <person name="Harrop T."/>
            <person name="Goldson S."/>
            <person name="Dearden P."/>
        </authorList>
    </citation>
    <scope>NUCLEOTIDE SEQUENCE</scope>
    <source>
        <strain evidence="7">Irish</strain>
        <tissue evidence="7">Whole body</tissue>
    </source>
</reference>
<comment type="caution">
    <text evidence="7">The sequence shown here is derived from an EMBL/GenBank/DDBJ whole genome shotgun (WGS) entry which is preliminary data.</text>
</comment>
<dbReference type="EMBL" id="JAQQBS010000001">
    <property type="protein sequence ID" value="KAK0178139.1"/>
    <property type="molecule type" value="Genomic_DNA"/>
</dbReference>
<evidence type="ECO:0000256" key="2">
    <source>
        <dbReference type="ARBA" id="ARBA00022771"/>
    </source>
</evidence>
<gene>
    <name evidence="7" type="ORF">PV328_002116</name>
</gene>
<evidence type="ECO:0000259" key="6">
    <source>
        <dbReference type="PROSITE" id="PS50157"/>
    </source>
</evidence>
<keyword evidence="8" id="KW-1185">Reference proteome</keyword>
<keyword evidence="2 5" id="KW-0863">Zinc-finger</keyword>
<dbReference type="PANTHER" id="PTHR13267">
    <property type="entry name" value="ZINC FINGER PROTEIN 277"/>
    <property type="match status" value="1"/>
</dbReference>
<proteinExistence type="inferred from homology"/>
<evidence type="ECO:0000256" key="5">
    <source>
        <dbReference type="PROSITE-ProRule" id="PRU00042"/>
    </source>
</evidence>
<protein>
    <recommendedName>
        <fullName evidence="6">C2H2-type domain-containing protein</fullName>
    </recommendedName>
</protein>
<dbReference type="PROSITE" id="PS50157">
    <property type="entry name" value="ZINC_FINGER_C2H2_2"/>
    <property type="match status" value="1"/>
</dbReference>
<dbReference type="PROSITE" id="PS00028">
    <property type="entry name" value="ZINC_FINGER_C2H2_1"/>
    <property type="match status" value="1"/>
</dbReference>
<dbReference type="Pfam" id="PF12756">
    <property type="entry name" value="zf-C2H2_2"/>
    <property type="match status" value="2"/>
</dbReference>
<dbReference type="InterPro" id="IPR036236">
    <property type="entry name" value="Znf_C2H2_sf"/>
</dbReference>
<keyword evidence="3" id="KW-0862">Zinc</keyword>
<keyword evidence="1" id="KW-0479">Metal-binding</keyword>
<dbReference type="PANTHER" id="PTHR13267:SF3">
    <property type="entry name" value="ZINC FINGER PROTEIN 277"/>
    <property type="match status" value="1"/>
</dbReference>